<accession>A0ACB9Z141</accession>
<gene>
    <name evidence="1" type="ORF">F4820DRAFT_294702</name>
</gene>
<dbReference type="Proteomes" id="UP001497700">
    <property type="component" value="Unassembled WGS sequence"/>
</dbReference>
<organism evidence="1 2">
    <name type="scientific">Hypoxylon rubiginosum</name>
    <dbReference type="NCBI Taxonomy" id="110542"/>
    <lineage>
        <taxon>Eukaryota</taxon>
        <taxon>Fungi</taxon>
        <taxon>Dikarya</taxon>
        <taxon>Ascomycota</taxon>
        <taxon>Pezizomycotina</taxon>
        <taxon>Sordariomycetes</taxon>
        <taxon>Xylariomycetidae</taxon>
        <taxon>Xylariales</taxon>
        <taxon>Hypoxylaceae</taxon>
        <taxon>Hypoxylon</taxon>
    </lineage>
</organism>
<dbReference type="EMBL" id="MU393471">
    <property type="protein sequence ID" value="KAI4865464.1"/>
    <property type="molecule type" value="Genomic_DNA"/>
</dbReference>
<sequence>MHVLTVNFAHNCTLHTAHIFCTFLHFHFFISDTNETALATLTAQTDILSLYLVNIGLFYLTLVNAVNTETFFAKGGSKGGEELKRSPSPPLPWLFVPLLLRNPLITLSFTDHHCY</sequence>
<comment type="caution">
    <text evidence="1">The sequence shown here is derived from an EMBL/GenBank/DDBJ whole genome shotgun (WGS) entry which is preliminary data.</text>
</comment>
<proteinExistence type="predicted"/>
<keyword evidence="2" id="KW-1185">Reference proteome</keyword>
<evidence type="ECO:0000313" key="2">
    <source>
        <dbReference type="Proteomes" id="UP001497700"/>
    </source>
</evidence>
<evidence type="ECO:0000313" key="1">
    <source>
        <dbReference type="EMBL" id="KAI4865464.1"/>
    </source>
</evidence>
<reference evidence="1 2" key="1">
    <citation type="journal article" date="2022" name="New Phytol.">
        <title>Ecological generalism drives hyperdiversity of secondary metabolite gene clusters in xylarialean endophytes.</title>
        <authorList>
            <person name="Franco M.E.E."/>
            <person name="Wisecaver J.H."/>
            <person name="Arnold A.E."/>
            <person name="Ju Y.M."/>
            <person name="Slot J.C."/>
            <person name="Ahrendt S."/>
            <person name="Moore L.P."/>
            <person name="Eastman K.E."/>
            <person name="Scott K."/>
            <person name="Konkel Z."/>
            <person name="Mondo S.J."/>
            <person name="Kuo A."/>
            <person name="Hayes R.D."/>
            <person name="Haridas S."/>
            <person name="Andreopoulos B."/>
            <person name="Riley R."/>
            <person name="LaButti K."/>
            <person name="Pangilinan J."/>
            <person name="Lipzen A."/>
            <person name="Amirebrahimi M."/>
            <person name="Yan J."/>
            <person name="Adam C."/>
            <person name="Keymanesh K."/>
            <person name="Ng V."/>
            <person name="Louie K."/>
            <person name="Northen T."/>
            <person name="Drula E."/>
            <person name="Henrissat B."/>
            <person name="Hsieh H.M."/>
            <person name="Youens-Clark K."/>
            <person name="Lutzoni F."/>
            <person name="Miadlikowska J."/>
            <person name="Eastwood D.C."/>
            <person name="Hamelin R.C."/>
            <person name="Grigoriev I.V."/>
            <person name="U'Ren J.M."/>
        </authorList>
    </citation>
    <scope>NUCLEOTIDE SEQUENCE [LARGE SCALE GENOMIC DNA]</scope>
    <source>
        <strain evidence="1 2">CBS 119005</strain>
    </source>
</reference>
<name>A0ACB9Z141_9PEZI</name>
<protein>
    <submittedName>
        <fullName evidence="1">Uncharacterized protein</fullName>
    </submittedName>
</protein>